<evidence type="ECO:0000256" key="1">
    <source>
        <dbReference type="SAM" id="Phobius"/>
    </source>
</evidence>
<dbReference type="Proteomes" id="UP000030403">
    <property type="component" value="Unassembled WGS sequence"/>
</dbReference>
<keyword evidence="3" id="KW-1185">Reference proteome</keyword>
<dbReference type="InterPro" id="IPR043727">
    <property type="entry name" value="Lmo0937-like"/>
</dbReference>
<proteinExistence type="predicted"/>
<evidence type="ECO:0008006" key="4">
    <source>
        <dbReference type="Google" id="ProtNLM"/>
    </source>
</evidence>
<dbReference type="NCBIfam" id="NF033488">
    <property type="entry name" value="lmo0937_fam_TM"/>
    <property type="match status" value="1"/>
</dbReference>
<comment type="caution">
    <text evidence="2">The sequence shown here is derived from an EMBL/GenBank/DDBJ whole genome shotgun (WGS) entry which is preliminary data.</text>
</comment>
<name>A0A0A5FYY7_9BACI</name>
<keyword evidence="1" id="KW-1133">Transmembrane helix</keyword>
<organism evidence="2 3">
    <name type="scientific">Pontibacillus marinus BH030004 = DSM 16465</name>
    <dbReference type="NCBI Taxonomy" id="1385511"/>
    <lineage>
        <taxon>Bacteria</taxon>
        <taxon>Bacillati</taxon>
        <taxon>Bacillota</taxon>
        <taxon>Bacilli</taxon>
        <taxon>Bacillales</taxon>
        <taxon>Bacillaceae</taxon>
        <taxon>Pontibacillus</taxon>
    </lineage>
</organism>
<dbReference type="Pfam" id="PF18919">
    <property type="entry name" value="DUF5670"/>
    <property type="match status" value="1"/>
</dbReference>
<keyword evidence="1" id="KW-0472">Membrane</keyword>
<gene>
    <name evidence="2" type="ORF">N783_12845</name>
</gene>
<dbReference type="EMBL" id="AVPF01000034">
    <property type="protein sequence ID" value="KGX86046.1"/>
    <property type="molecule type" value="Genomic_DNA"/>
</dbReference>
<sequence>MFWAIIILIILWLLGFTIIGNGLVHFLLVLALVLLIVRLIQGRKP</sequence>
<accession>A0A0A5FYY7</accession>
<evidence type="ECO:0000313" key="3">
    <source>
        <dbReference type="Proteomes" id="UP000030403"/>
    </source>
</evidence>
<keyword evidence="1" id="KW-0812">Transmembrane</keyword>
<dbReference type="RefSeq" id="WP_154657404.1">
    <property type="nucleotide sequence ID" value="NZ_AVPF01000034.1"/>
</dbReference>
<evidence type="ECO:0000313" key="2">
    <source>
        <dbReference type="EMBL" id="KGX86046.1"/>
    </source>
</evidence>
<protein>
    <recommendedName>
        <fullName evidence="4">Lmo0937 family membrane protein</fullName>
    </recommendedName>
</protein>
<feature type="transmembrane region" description="Helical" evidence="1">
    <location>
        <begin position="6"/>
        <end position="37"/>
    </location>
</feature>
<reference evidence="2 3" key="1">
    <citation type="submission" date="2013-08" db="EMBL/GenBank/DDBJ databases">
        <authorList>
            <person name="Huang J."/>
            <person name="Wang G."/>
        </authorList>
    </citation>
    <scope>NUCLEOTIDE SEQUENCE [LARGE SCALE GENOMIC DNA]</scope>
    <source>
        <strain evidence="2 3">BH030004</strain>
    </source>
</reference>
<dbReference type="AlphaFoldDB" id="A0A0A5FYY7"/>